<accession>A0A7D9LNM0</accession>
<comment type="caution">
    <text evidence="1">The sequence shown here is derived from an EMBL/GenBank/DDBJ whole genome shotgun (WGS) entry which is preliminary data.</text>
</comment>
<protein>
    <submittedName>
        <fullName evidence="1">Uncharacterized protein</fullName>
    </submittedName>
</protein>
<name>A0A7D9LNM0_PARCT</name>
<evidence type="ECO:0000313" key="1">
    <source>
        <dbReference type="EMBL" id="CAB4035705.1"/>
    </source>
</evidence>
<dbReference type="AlphaFoldDB" id="A0A7D9LNM0"/>
<dbReference type="Proteomes" id="UP001152795">
    <property type="component" value="Unassembled WGS sequence"/>
</dbReference>
<reference evidence="1" key="1">
    <citation type="submission" date="2020-04" db="EMBL/GenBank/DDBJ databases">
        <authorList>
            <person name="Alioto T."/>
            <person name="Alioto T."/>
            <person name="Gomez Garrido J."/>
        </authorList>
    </citation>
    <scope>NUCLEOTIDE SEQUENCE</scope>
    <source>
        <strain evidence="1">A484AB</strain>
    </source>
</reference>
<evidence type="ECO:0000313" key="2">
    <source>
        <dbReference type="Proteomes" id="UP001152795"/>
    </source>
</evidence>
<gene>
    <name evidence="1" type="ORF">PACLA_8A058412</name>
</gene>
<sequence length="135" mass="15300">MEKRQQFKDAFAPLDEFCKVVGSFMEDINSKMCQTLEGLQALERSVNDCQKSVDALRPADPDKTSDYIFEVPEDEYLKAEENPNETVAFCELRNAAKPEKDLKIVILDPSKLSTTQLDKHETVIEPTNIVETDGE</sequence>
<keyword evidence="2" id="KW-1185">Reference proteome</keyword>
<organism evidence="1 2">
    <name type="scientific">Paramuricea clavata</name>
    <name type="common">Red gorgonian</name>
    <name type="synonym">Violescent sea-whip</name>
    <dbReference type="NCBI Taxonomy" id="317549"/>
    <lineage>
        <taxon>Eukaryota</taxon>
        <taxon>Metazoa</taxon>
        <taxon>Cnidaria</taxon>
        <taxon>Anthozoa</taxon>
        <taxon>Octocorallia</taxon>
        <taxon>Malacalcyonacea</taxon>
        <taxon>Plexauridae</taxon>
        <taxon>Paramuricea</taxon>
    </lineage>
</organism>
<dbReference type="EMBL" id="CACRXK020021298">
    <property type="protein sequence ID" value="CAB4035705.1"/>
    <property type="molecule type" value="Genomic_DNA"/>
</dbReference>
<proteinExistence type="predicted"/>